<accession>A0A9X3LD49</accession>
<dbReference type="SMART" id="SM00046">
    <property type="entry name" value="DAGKc"/>
    <property type="match status" value="1"/>
</dbReference>
<keyword evidence="4" id="KW-0418">Kinase</keyword>
<proteinExistence type="predicted"/>
<dbReference type="GO" id="GO:0008929">
    <property type="term" value="F:methylglyoxal synthase activity"/>
    <property type="evidence" value="ECO:0007669"/>
    <property type="project" value="InterPro"/>
</dbReference>
<dbReference type="GO" id="GO:0005829">
    <property type="term" value="C:cytosol"/>
    <property type="evidence" value="ECO:0007669"/>
    <property type="project" value="TreeGrafter"/>
</dbReference>
<keyword evidence="5" id="KW-1185">Reference proteome</keyword>
<dbReference type="PANTHER" id="PTHR30492:SF0">
    <property type="entry name" value="METHYLGLYOXAL SYNTHASE"/>
    <property type="match status" value="1"/>
</dbReference>
<dbReference type="PROSITE" id="PS50146">
    <property type="entry name" value="DAGK"/>
    <property type="match status" value="1"/>
</dbReference>
<dbReference type="SUPFAM" id="SSF111331">
    <property type="entry name" value="NAD kinase/diacylglycerol kinase-like"/>
    <property type="match status" value="1"/>
</dbReference>
<dbReference type="Pfam" id="PF19279">
    <property type="entry name" value="YegS_C"/>
    <property type="match status" value="1"/>
</dbReference>
<dbReference type="AlphaFoldDB" id="A0A9X3LD49"/>
<evidence type="ECO:0000259" key="3">
    <source>
        <dbReference type="PROSITE" id="PS50146"/>
    </source>
</evidence>
<dbReference type="NCBIfam" id="TIGR00147">
    <property type="entry name" value="YegS/Rv2252/BmrU family lipid kinase"/>
    <property type="match status" value="1"/>
</dbReference>
<organism evidence="4 5">
    <name type="scientific">Paenisporosarcina quisquiliarum</name>
    <dbReference type="NCBI Taxonomy" id="365346"/>
    <lineage>
        <taxon>Bacteria</taxon>
        <taxon>Bacillati</taxon>
        <taxon>Bacillota</taxon>
        <taxon>Bacilli</taxon>
        <taxon>Bacillales</taxon>
        <taxon>Caryophanaceae</taxon>
        <taxon>Paenisporosarcina</taxon>
    </lineage>
</organism>
<dbReference type="InterPro" id="IPR045540">
    <property type="entry name" value="YegS/DAGK_C"/>
</dbReference>
<evidence type="ECO:0000313" key="5">
    <source>
        <dbReference type="Proteomes" id="UP001152173"/>
    </source>
</evidence>
<dbReference type="Pfam" id="PF00781">
    <property type="entry name" value="DAGK_cat"/>
    <property type="match status" value="1"/>
</dbReference>
<dbReference type="GO" id="GO:0016301">
    <property type="term" value="F:kinase activity"/>
    <property type="evidence" value="ECO:0007669"/>
    <property type="project" value="UniProtKB-KW"/>
</dbReference>
<dbReference type="RefSeq" id="WP_269924942.1">
    <property type="nucleotide sequence ID" value="NZ_JAMKBJ010000001.1"/>
</dbReference>
<dbReference type="InterPro" id="IPR005218">
    <property type="entry name" value="Diacylglycerol/lipid_kinase"/>
</dbReference>
<dbReference type="InterPro" id="IPR001206">
    <property type="entry name" value="Diacylglycerol_kinase_cat_dom"/>
</dbReference>
<gene>
    <name evidence="4" type="ORF">M9R32_01375</name>
</gene>
<dbReference type="Gene3D" id="3.40.50.10330">
    <property type="entry name" value="Probable inorganic polyphosphate/atp-NAD kinase, domain 1"/>
    <property type="match status" value="1"/>
</dbReference>
<keyword evidence="4" id="KW-0808">Transferase</keyword>
<dbReference type="InterPro" id="IPR016064">
    <property type="entry name" value="NAD/diacylglycerol_kinase_sf"/>
</dbReference>
<protein>
    <submittedName>
        <fullName evidence="4">Diacylglycerol kinase family lipid kinase</fullName>
    </submittedName>
</protein>
<keyword evidence="1" id="KW-0547">Nucleotide-binding</keyword>
<dbReference type="PANTHER" id="PTHR30492">
    <property type="entry name" value="METHYLGLYOXAL SYNTHASE"/>
    <property type="match status" value="1"/>
</dbReference>
<dbReference type="Gene3D" id="2.60.200.40">
    <property type="match status" value="1"/>
</dbReference>
<feature type="domain" description="DAGKc" evidence="3">
    <location>
        <begin position="2"/>
        <end position="131"/>
    </location>
</feature>
<dbReference type="InterPro" id="IPR004363">
    <property type="entry name" value="Methylgl_synth"/>
</dbReference>
<dbReference type="Proteomes" id="UP001152173">
    <property type="component" value="Unassembled WGS sequence"/>
</dbReference>
<name>A0A9X3LD49_9BACL</name>
<dbReference type="InterPro" id="IPR017438">
    <property type="entry name" value="ATP-NAD_kinase_N"/>
</dbReference>
<reference evidence="4" key="1">
    <citation type="submission" date="2022-05" db="EMBL/GenBank/DDBJ databases">
        <authorList>
            <person name="Colautti A."/>
            <person name="Iacumin L."/>
        </authorList>
    </citation>
    <scope>NUCLEOTIDE SEQUENCE</scope>
    <source>
        <strain evidence="4">SK 55</strain>
    </source>
</reference>
<dbReference type="GO" id="GO:0005524">
    <property type="term" value="F:ATP binding"/>
    <property type="evidence" value="ECO:0007669"/>
    <property type="project" value="UniProtKB-KW"/>
</dbReference>
<dbReference type="EMBL" id="JAMKBJ010000001">
    <property type="protein sequence ID" value="MCZ8535837.1"/>
    <property type="molecule type" value="Genomic_DNA"/>
</dbReference>
<dbReference type="GO" id="GO:0008654">
    <property type="term" value="P:phospholipid biosynthetic process"/>
    <property type="evidence" value="ECO:0007669"/>
    <property type="project" value="InterPro"/>
</dbReference>
<evidence type="ECO:0000256" key="2">
    <source>
        <dbReference type="ARBA" id="ARBA00022840"/>
    </source>
</evidence>
<evidence type="ECO:0000313" key="4">
    <source>
        <dbReference type="EMBL" id="MCZ8535837.1"/>
    </source>
</evidence>
<dbReference type="GO" id="GO:0019242">
    <property type="term" value="P:methylglyoxal biosynthetic process"/>
    <property type="evidence" value="ECO:0007669"/>
    <property type="project" value="InterPro"/>
</dbReference>
<keyword evidence="2" id="KW-0067">ATP-binding</keyword>
<sequence length="299" mass="32920">MPRFKHGVLLFNGQAGQDSAEQALANVVPVIATHCHKLTIVQTLSPEEFKQACMDASYADVLFLMGGDGTLHTAVQVLERIENFPIIGLLPGGTCNDFARTLGIPPFLKEAAEEIVNGVIRDVDLAQINEGLFMNFAGIGLIAEASENINPDLKGKYGKLSYFMSAFQSFKQSEPFPIHLEIDGITYKEEAVMLLVMNGKSIGTHRFPLDIIDPSDGQLDVVLIQSSTMTAIREWFSLSQPDVMPDDLMNVTHYTGKHIVIQTDEPKNVDMDGEIYLQTPVEITVKPKAIRFLVPADTN</sequence>
<comment type="caution">
    <text evidence="4">The sequence shown here is derived from an EMBL/GenBank/DDBJ whole genome shotgun (WGS) entry which is preliminary data.</text>
</comment>
<evidence type="ECO:0000256" key="1">
    <source>
        <dbReference type="ARBA" id="ARBA00022741"/>
    </source>
</evidence>